<evidence type="ECO:0000256" key="8">
    <source>
        <dbReference type="HAMAP-Rule" id="MF_00316"/>
    </source>
</evidence>
<feature type="domain" description="MobA-like NTP transferase" evidence="9">
    <location>
        <begin position="5"/>
        <end position="164"/>
    </location>
</feature>
<keyword evidence="5 8" id="KW-0460">Magnesium</keyword>
<evidence type="ECO:0000256" key="2">
    <source>
        <dbReference type="ARBA" id="ARBA00022679"/>
    </source>
</evidence>
<dbReference type="CDD" id="cd02503">
    <property type="entry name" value="MobA"/>
    <property type="match status" value="1"/>
</dbReference>
<keyword evidence="11" id="KW-1185">Reference proteome</keyword>
<comment type="subcellular location">
    <subcellularLocation>
        <location evidence="8">Cytoplasm</location>
    </subcellularLocation>
</comment>
<dbReference type="Gene3D" id="3.90.550.10">
    <property type="entry name" value="Spore Coat Polysaccharide Biosynthesis Protein SpsA, Chain A"/>
    <property type="match status" value="1"/>
</dbReference>
<feature type="binding site" evidence="8">
    <location>
        <position position="66"/>
    </location>
    <ligand>
        <name>GTP</name>
        <dbReference type="ChEBI" id="CHEBI:37565"/>
    </ligand>
</feature>
<feature type="binding site" evidence="8">
    <location>
        <position position="100"/>
    </location>
    <ligand>
        <name>GTP</name>
        <dbReference type="ChEBI" id="CHEBI:37565"/>
    </ligand>
</feature>
<comment type="cofactor">
    <cofactor evidence="8">
        <name>Mg(2+)</name>
        <dbReference type="ChEBI" id="CHEBI:18420"/>
    </cofactor>
</comment>
<feature type="binding site" evidence="8">
    <location>
        <position position="48"/>
    </location>
    <ligand>
        <name>GTP</name>
        <dbReference type="ChEBI" id="CHEBI:37565"/>
    </ligand>
</feature>
<dbReference type="InterPro" id="IPR029044">
    <property type="entry name" value="Nucleotide-diphossugar_trans"/>
</dbReference>
<dbReference type="HAMAP" id="MF_00316">
    <property type="entry name" value="MobA"/>
    <property type="match status" value="1"/>
</dbReference>
<comment type="caution">
    <text evidence="10">The sequence shown here is derived from an EMBL/GenBank/DDBJ whole genome shotgun (WGS) entry which is preliminary data.</text>
</comment>
<evidence type="ECO:0000256" key="6">
    <source>
        <dbReference type="ARBA" id="ARBA00023134"/>
    </source>
</evidence>
<evidence type="ECO:0000259" key="9">
    <source>
        <dbReference type="Pfam" id="PF12804"/>
    </source>
</evidence>
<dbReference type="Proteomes" id="UP001549321">
    <property type="component" value="Unassembled WGS sequence"/>
</dbReference>
<sequence>MTIAGLILAGGNSRRMGREKAFVQLGGQPLIERAIARLGPQVETLAINANGDPARFSSYGLPVLPDDRPDTGPLGGVLAGLRWAEALAVRPDFVATVPIDTPFFPVDLVAQLAARQSDARRITIAASGDRDHPVVALWPVALADVLEEWRLTAKSQGVRAFLASCGFAVVNFELPLHGPDPFLNLNTPEERDEADAWLGVPRPA</sequence>
<organism evidence="10 11">
    <name type="scientific">Kaistia defluvii</name>
    <dbReference type="NCBI Taxonomy" id="410841"/>
    <lineage>
        <taxon>Bacteria</taxon>
        <taxon>Pseudomonadati</taxon>
        <taxon>Pseudomonadota</taxon>
        <taxon>Alphaproteobacteria</taxon>
        <taxon>Hyphomicrobiales</taxon>
        <taxon>Kaistiaceae</taxon>
        <taxon>Kaistia</taxon>
    </lineage>
</organism>
<dbReference type="Pfam" id="PF12804">
    <property type="entry name" value="NTP_transf_3"/>
    <property type="match status" value="1"/>
</dbReference>
<dbReference type="InterPro" id="IPR025877">
    <property type="entry name" value="MobA-like_NTP_Trfase"/>
</dbReference>
<comment type="similarity">
    <text evidence="8">Belongs to the MobA family.</text>
</comment>
<dbReference type="SUPFAM" id="SSF53448">
    <property type="entry name" value="Nucleotide-diphospho-sugar transferases"/>
    <property type="match status" value="1"/>
</dbReference>
<evidence type="ECO:0000256" key="7">
    <source>
        <dbReference type="ARBA" id="ARBA00023150"/>
    </source>
</evidence>
<comment type="function">
    <text evidence="8">Transfers a GMP moiety from GTP to Mo-molybdopterin (Mo-MPT) cofactor (Moco or molybdenum cofactor) to form Mo-molybdopterin guanine dinucleotide (Mo-MGD) cofactor.</text>
</comment>
<feature type="binding site" evidence="8">
    <location>
        <position position="20"/>
    </location>
    <ligand>
        <name>GTP</name>
        <dbReference type="ChEBI" id="CHEBI:37565"/>
    </ligand>
</feature>
<dbReference type="NCBIfam" id="TIGR02665">
    <property type="entry name" value="molyb_mobA"/>
    <property type="match status" value="1"/>
</dbReference>
<evidence type="ECO:0000256" key="5">
    <source>
        <dbReference type="ARBA" id="ARBA00022842"/>
    </source>
</evidence>
<dbReference type="GO" id="GO:0061603">
    <property type="term" value="F:molybdenum cofactor guanylyltransferase activity"/>
    <property type="evidence" value="ECO:0007669"/>
    <property type="project" value="UniProtKB-EC"/>
</dbReference>
<evidence type="ECO:0000256" key="4">
    <source>
        <dbReference type="ARBA" id="ARBA00022741"/>
    </source>
</evidence>
<evidence type="ECO:0000256" key="3">
    <source>
        <dbReference type="ARBA" id="ARBA00022723"/>
    </source>
</evidence>
<keyword evidence="1 8" id="KW-0963">Cytoplasm</keyword>
<dbReference type="EMBL" id="JBEPSM010000001">
    <property type="protein sequence ID" value="MET4632919.1"/>
    <property type="molecule type" value="Genomic_DNA"/>
</dbReference>
<evidence type="ECO:0000256" key="1">
    <source>
        <dbReference type="ARBA" id="ARBA00022490"/>
    </source>
</evidence>
<gene>
    <name evidence="8" type="primary">mobA</name>
    <name evidence="10" type="ORF">ABIE08_000832</name>
</gene>
<dbReference type="PANTHER" id="PTHR19136:SF81">
    <property type="entry name" value="MOLYBDENUM COFACTOR GUANYLYLTRANSFERASE"/>
    <property type="match status" value="1"/>
</dbReference>
<comment type="subunit">
    <text evidence="8">Monomer.</text>
</comment>
<dbReference type="InterPro" id="IPR013482">
    <property type="entry name" value="Molybde_CF_guanTrfase"/>
</dbReference>
<keyword evidence="3 8" id="KW-0479">Metal-binding</keyword>
<evidence type="ECO:0000313" key="11">
    <source>
        <dbReference type="Proteomes" id="UP001549321"/>
    </source>
</evidence>
<dbReference type="EC" id="2.7.7.77" evidence="8"/>
<comment type="domain">
    <text evidence="8">The N-terminal domain determines nucleotide recognition and specific binding, while the C-terminal domain determines the specific binding to the target protein.</text>
</comment>
<keyword evidence="10" id="KW-0548">Nucleotidyltransferase</keyword>
<proteinExistence type="inferred from homology"/>
<keyword evidence="4 8" id="KW-0547">Nucleotide-binding</keyword>
<feature type="binding site" evidence="8">
    <location>
        <position position="100"/>
    </location>
    <ligand>
        <name>Mg(2+)</name>
        <dbReference type="ChEBI" id="CHEBI:18420"/>
    </ligand>
</feature>
<feature type="binding site" evidence="8">
    <location>
        <begin position="8"/>
        <end position="10"/>
    </location>
    <ligand>
        <name>GTP</name>
        <dbReference type="ChEBI" id="CHEBI:37565"/>
    </ligand>
</feature>
<accession>A0ABV2QV68</accession>
<name>A0ABV2QV68_9HYPH</name>
<evidence type="ECO:0000313" key="10">
    <source>
        <dbReference type="EMBL" id="MET4632919.1"/>
    </source>
</evidence>
<dbReference type="PANTHER" id="PTHR19136">
    <property type="entry name" value="MOLYBDENUM COFACTOR GUANYLYLTRANSFERASE"/>
    <property type="match status" value="1"/>
</dbReference>
<keyword evidence="7 8" id="KW-0501">Molybdenum cofactor biosynthesis</keyword>
<comment type="catalytic activity">
    <reaction evidence="8">
        <text>Mo-molybdopterin + GTP + H(+) = Mo-molybdopterin guanine dinucleotide + diphosphate</text>
        <dbReference type="Rhea" id="RHEA:34243"/>
        <dbReference type="ChEBI" id="CHEBI:15378"/>
        <dbReference type="ChEBI" id="CHEBI:33019"/>
        <dbReference type="ChEBI" id="CHEBI:37565"/>
        <dbReference type="ChEBI" id="CHEBI:71302"/>
        <dbReference type="ChEBI" id="CHEBI:71310"/>
        <dbReference type="EC" id="2.7.7.77"/>
    </reaction>
</comment>
<protein>
    <recommendedName>
        <fullName evidence="8">Molybdenum cofactor guanylyltransferase</fullName>
        <shortName evidence="8">MoCo guanylyltransferase</shortName>
        <ecNumber evidence="8">2.7.7.77</ecNumber>
    </recommendedName>
    <alternativeName>
        <fullName evidence="8">GTP:molybdopterin guanylyltransferase</fullName>
    </alternativeName>
    <alternativeName>
        <fullName evidence="8">Mo-MPT guanylyltransferase</fullName>
    </alternativeName>
    <alternativeName>
        <fullName evidence="8">Molybdopterin guanylyltransferase</fullName>
    </alternativeName>
    <alternativeName>
        <fullName evidence="8">Molybdopterin-guanine dinucleotide synthase</fullName>
        <shortName evidence="8">MGD synthase</shortName>
    </alternativeName>
</protein>
<keyword evidence="2 8" id="KW-0808">Transferase</keyword>
<reference evidence="10 11" key="1">
    <citation type="submission" date="2024-06" db="EMBL/GenBank/DDBJ databases">
        <title>Sorghum-associated microbial communities from plants grown in Nebraska, USA.</title>
        <authorList>
            <person name="Schachtman D."/>
        </authorList>
    </citation>
    <scope>NUCLEOTIDE SEQUENCE [LARGE SCALE GENOMIC DNA]</scope>
    <source>
        <strain evidence="10 11">3207</strain>
    </source>
</reference>
<keyword evidence="6 8" id="KW-0342">GTP-binding</keyword>